<sequence length="351" mass="41146">MKKHYRKENNCLNCGTTLQGKFCHNCGQENLEIKENFGHMMAHTISDYFHFDHQFFHTLKPLLFKPGYLTNEYTAGRRTQYLHPVKMYIFISLIYFILFFKTGHDVVKVKDTGATPPKSGQNTDSVKKAIAASRFIPEATKKEIRKDIDKDNAAEPKGLEDGDAHGPNKWFHPTTHDTSYVQYLANQQKLPAAQKDGVLIRLWNKKVYGYLERYGSLARETFVEEVQHNAPKMMFLLLPLFALILRVAFWKNKKFYVEHLIFSFHFHCFLFLFLTILMSLQVILPASWDPVMQWVMLFATLYILWYAHHALKVVYKRSWFRTTTKLIGMSTMYFMSFAFCITLLFLVTTII</sequence>
<dbReference type="EMBL" id="CP042436">
    <property type="protein sequence ID" value="QEC64171.1"/>
    <property type="molecule type" value="Genomic_DNA"/>
</dbReference>
<organism evidence="3 4">
    <name type="scientific">Mucilaginibacter ginsenosidivorans</name>
    <dbReference type="NCBI Taxonomy" id="398053"/>
    <lineage>
        <taxon>Bacteria</taxon>
        <taxon>Pseudomonadati</taxon>
        <taxon>Bacteroidota</taxon>
        <taxon>Sphingobacteriia</taxon>
        <taxon>Sphingobacteriales</taxon>
        <taxon>Sphingobacteriaceae</taxon>
        <taxon>Mucilaginibacter</taxon>
    </lineage>
</organism>
<dbReference type="RefSeq" id="WP_147032744.1">
    <property type="nucleotide sequence ID" value="NZ_CP042436.1"/>
</dbReference>
<feature type="transmembrane region" description="Helical" evidence="2">
    <location>
        <begin position="332"/>
        <end position="350"/>
    </location>
</feature>
<accession>A0A5B8V0L0</accession>
<evidence type="ECO:0000256" key="2">
    <source>
        <dbReference type="SAM" id="Phobius"/>
    </source>
</evidence>
<dbReference type="Pfam" id="PF12412">
    <property type="entry name" value="DUF3667"/>
    <property type="match status" value="1"/>
</dbReference>
<gene>
    <name evidence="3" type="ORF">FRZ54_16820</name>
</gene>
<dbReference type="InterPro" id="IPR022134">
    <property type="entry name" value="DUF3667"/>
</dbReference>
<dbReference type="OrthoDB" id="675873at2"/>
<dbReference type="AlphaFoldDB" id="A0A5B8V0L0"/>
<protein>
    <submittedName>
        <fullName evidence="3">DUF3667 domain-containing protein</fullName>
    </submittedName>
</protein>
<feature type="transmembrane region" description="Helical" evidence="2">
    <location>
        <begin position="233"/>
        <end position="249"/>
    </location>
</feature>
<evidence type="ECO:0000313" key="3">
    <source>
        <dbReference type="EMBL" id="QEC64171.1"/>
    </source>
</evidence>
<evidence type="ECO:0000256" key="1">
    <source>
        <dbReference type="SAM" id="MobiDB-lite"/>
    </source>
</evidence>
<dbReference type="KEGG" id="mgin:FRZ54_16820"/>
<feature type="region of interest" description="Disordered" evidence="1">
    <location>
        <begin position="146"/>
        <end position="168"/>
    </location>
</feature>
<keyword evidence="4" id="KW-1185">Reference proteome</keyword>
<keyword evidence="2" id="KW-0472">Membrane</keyword>
<feature type="transmembrane region" description="Helical" evidence="2">
    <location>
        <begin position="87"/>
        <end position="104"/>
    </location>
</feature>
<evidence type="ECO:0000313" key="4">
    <source>
        <dbReference type="Proteomes" id="UP000321479"/>
    </source>
</evidence>
<proteinExistence type="predicted"/>
<reference evidence="3 4" key="1">
    <citation type="journal article" date="2017" name="Curr. Microbiol.">
        <title>Mucilaginibacter ginsenosidivorans sp. nov., Isolated from Soil of Ginseng Field.</title>
        <authorList>
            <person name="Kim M.M."/>
            <person name="Siddiqi M.Z."/>
            <person name="Im W.T."/>
        </authorList>
    </citation>
    <scope>NUCLEOTIDE SEQUENCE [LARGE SCALE GENOMIC DNA]</scope>
    <source>
        <strain evidence="3 4">Gsoil 3017</strain>
    </source>
</reference>
<feature type="transmembrane region" description="Helical" evidence="2">
    <location>
        <begin position="291"/>
        <end position="311"/>
    </location>
</feature>
<feature type="transmembrane region" description="Helical" evidence="2">
    <location>
        <begin position="261"/>
        <end position="285"/>
    </location>
</feature>
<keyword evidence="2" id="KW-1133">Transmembrane helix</keyword>
<dbReference type="Proteomes" id="UP000321479">
    <property type="component" value="Chromosome"/>
</dbReference>
<keyword evidence="2" id="KW-0812">Transmembrane</keyword>
<name>A0A5B8V0L0_9SPHI</name>
<feature type="compositionally biased region" description="Basic and acidic residues" evidence="1">
    <location>
        <begin position="146"/>
        <end position="166"/>
    </location>
</feature>